<feature type="region of interest" description="Disordered" evidence="1">
    <location>
        <begin position="1"/>
        <end position="69"/>
    </location>
</feature>
<name>A0A4Z2GCE5_9TELE</name>
<keyword evidence="3" id="KW-1185">Reference proteome</keyword>
<evidence type="ECO:0000256" key="1">
    <source>
        <dbReference type="SAM" id="MobiDB-lite"/>
    </source>
</evidence>
<dbReference type="EMBL" id="SRLO01000601">
    <property type="protein sequence ID" value="TNN50911.1"/>
    <property type="molecule type" value="Genomic_DNA"/>
</dbReference>
<protein>
    <submittedName>
        <fullName evidence="2">Uncharacterized protein</fullName>
    </submittedName>
</protein>
<feature type="compositionally biased region" description="Basic and acidic residues" evidence="1">
    <location>
        <begin position="17"/>
        <end position="33"/>
    </location>
</feature>
<evidence type="ECO:0000313" key="3">
    <source>
        <dbReference type="Proteomes" id="UP000314294"/>
    </source>
</evidence>
<dbReference type="Proteomes" id="UP000314294">
    <property type="component" value="Unassembled WGS sequence"/>
</dbReference>
<gene>
    <name evidence="2" type="ORF">EYF80_038892</name>
</gene>
<evidence type="ECO:0000313" key="2">
    <source>
        <dbReference type="EMBL" id="TNN50911.1"/>
    </source>
</evidence>
<comment type="caution">
    <text evidence="2">The sequence shown here is derived from an EMBL/GenBank/DDBJ whole genome shotgun (WGS) entry which is preliminary data.</text>
</comment>
<accession>A0A4Z2GCE5</accession>
<feature type="compositionally biased region" description="Polar residues" evidence="1">
    <location>
        <begin position="58"/>
        <end position="69"/>
    </location>
</feature>
<sequence>MDSGTSELVNFAKTQRKRAEAGNQSREKKERTSLRGGAAGRSCRTPQIKMRSERRQKSNMAAASTSDLS</sequence>
<proteinExistence type="predicted"/>
<dbReference type="AlphaFoldDB" id="A0A4Z2GCE5"/>
<organism evidence="2 3">
    <name type="scientific">Liparis tanakae</name>
    <name type="common">Tanaka's snailfish</name>
    <dbReference type="NCBI Taxonomy" id="230148"/>
    <lineage>
        <taxon>Eukaryota</taxon>
        <taxon>Metazoa</taxon>
        <taxon>Chordata</taxon>
        <taxon>Craniata</taxon>
        <taxon>Vertebrata</taxon>
        <taxon>Euteleostomi</taxon>
        <taxon>Actinopterygii</taxon>
        <taxon>Neopterygii</taxon>
        <taxon>Teleostei</taxon>
        <taxon>Neoteleostei</taxon>
        <taxon>Acanthomorphata</taxon>
        <taxon>Eupercaria</taxon>
        <taxon>Perciformes</taxon>
        <taxon>Cottioidei</taxon>
        <taxon>Cottales</taxon>
        <taxon>Liparidae</taxon>
        <taxon>Liparis</taxon>
    </lineage>
</organism>
<reference evidence="2 3" key="1">
    <citation type="submission" date="2019-03" db="EMBL/GenBank/DDBJ databases">
        <title>First draft genome of Liparis tanakae, snailfish: a comprehensive survey of snailfish specific genes.</title>
        <authorList>
            <person name="Kim W."/>
            <person name="Song I."/>
            <person name="Jeong J.-H."/>
            <person name="Kim D."/>
            <person name="Kim S."/>
            <person name="Ryu S."/>
            <person name="Song J.Y."/>
            <person name="Lee S.K."/>
        </authorList>
    </citation>
    <scope>NUCLEOTIDE SEQUENCE [LARGE SCALE GENOMIC DNA]</scope>
    <source>
        <tissue evidence="2">Muscle</tissue>
    </source>
</reference>